<dbReference type="OrthoDB" id="9813368at2"/>
<accession>A0A516KG79</accession>
<keyword evidence="8" id="KW-1185">Reference proteome</keyword>
<dbReference type="PANTHER" id="PTHR47053:SF1">
    <property type="entry name" value="MUREIN DD-ENDOPEPTIDASE MEPH-RELATED"/>
    <property type="match status" value="1"/>
</dbReference>
<dbReference type="Proteomes" id="UP000315215">
    <property type="component" value="Chromosome"/>
</dbReference>
<evidence type="ECO:0000256" key="4">
    <source>
        <dbReference type="ARBA" id="ARBA00022807"/>
    </source>
</evidence>
<feature type="domain" description="NlpC/P60" evidence="6">
    <location>
        <begin position="222"/>
        <end position="341"/>
    </location>
</feature>
<dbReference type="SUPFAM" id="SSF54001">
    <property type="entry name" value="Cysteine proteinases"/>
    <property type="match status" value="1"/>
</dbReference>
<dbReference type="SUPFAM" id="SSF47090">
    <property type="entry name" value="PGBD-like"/>
    <property type="match status" value="2"/>
</dbReference>
<evidence type="ECO:0000256" key="1">
    <source>
        <dbReference type="ARBA" id="ARBA00007074"/>
    </source>
</evidence>
<reference evidence="7 8" key="1">
    <citation type="submission" date="2019-07" db="EMBL/GenBank/DDBJ databases">
        <authorList>
            <person name="Li J."/>
        </authorList>
    </citation>
    <scope>NUCLEOTIDE SEQUENCE [LARGE SCALE GENOMIC DNA]</scope>
    <source>
        <strain evidence="7 8">TKL69</strain>
    </source>
</reference>
<dbReference type="RefSeq" id="WP_143893953.1">
    <property type="nucleotide sequence ID" value="NZ_CP041666.1"/>
</dbReference>
<dbReference type="InterPro" id="IPR000064">
    <property type="entry name" value="NLP_P60_dom"/>
</dbReference>
<dbReference type="InterPro" id="IPR038765">
    <property type="entry name" value="Papain-like_cys_pep_sf"/>
</dbReference>
<keyword evidence="4" id="KW-0788">Thiol protease</keyword>
<protein>
    <recommendedName>
        <fullName evidence="6">NlpC/P60 domain-containing protein</fullName>
    </recommendedName>
</protein>
<organism evidence="7 8">
    <name type="scientific">Radiobacillus deserti</name>
    <dbReference type="NCBI Taxonomy" id="2594883"/>
    <lineage>
        <taxon>Bacteria</taxon>
        <taxon>Bacillati</taxon>
        <taxon>Bacillota</taxon>
        <taxon>Bacilli</taxon>
        <taxon>Bacillales</taxon>
        <taxon>Bacillaceae</taxon>
        <taxon>Radiobacillus</taxon>
    </lineage>
</organism>
<gene>
    <name evidence="7" type="ORF">FN924_09580</name>
</gene>
<keyword evidence="3" id="KW-0378">Hydrolase</keyword>
<dbReference type="InterPro" id="IPR036366">
    <property type="entry name" value="PGBDSf"/>
</dbReference>
<comment type="similarity">
    <text evidence="1">Belongs to the peptidase C40 family.</text>
</comment>
<sequence>MLQTGNVQQVVKHSMAYGFLLSQPFSFYVDAYPVLQNEVLSQAQNLKYGQHNESVIVLQYKLSQLNYFKQPVDGEFGIRTEYALKSFQKDHHLTVNGVANQKTITTLMKIERKKYLQPLKSIKNDYVPGEQGEDITKIQKALQYFGYYKGELDGIYGPLTDKAIINFQEDHGLEVKKSINEKTVNEIYEAEPTEPVKTVEAPTSNTEQKEAEPKPVKKQTTSYSVSSVITTAKSLIGTPYVWGGESPGGFDCSGFIQYVYQSQGIKLGRTVSDIWNATKPVSNLSVGDFVFYQTYKAGPSHMGIYLGNNQFIHAGESNGVEISDMGISYWKERYIGAKRVAQ</sequence>
<dbReference type="InterPro" id="IPR002477">
    <property type="entry name" value="Peptidoglycan-bd-like"/>
</dbReference>
<dbReference type="AlphaFoldDB" id="A0A516KG79"/>
<keyword evidence="2" id="KW-0645">Protease</keyword>
<evidence type="ECO:0000259" key="6">
    <source>
        <dbReference type="PROSITE" id="PS51935"/>
    </source>
</evidence>
<dbReference type="Pfam" id="PF00877">
    <property type="entry name" value="NLPC_P60"/>
    <property type="match status" value="1"/>
</dbReference>
<evidence type="ECO:0000313" key="8">
    <source>
        <dbReference type="Proteomes" id="UP000315215"/>
    </source>
</evidence>
<feature type="region of interest" description="Disordered" evidence="5">
    <location>
        <begin position="189"/>
        <end position="218"/>
    </location>
</feature>
<dbReference type="PANTHER" id="PTHR47053">
    <property type="entry name" value="MUREIN DD-ENDOPEPTIDASE MEPH-RELATED"/>
    <property type="match status" value="1"/>
</dbReference>
<evidence type="ECO:0000256" key="2">
    <source>
        <dbReference type="ARBA" id="ARBA00022670"/>
    </source>
</evidence>
<dbReference type="Pfam" id="PF01471">
    <property type="entry name" value="PG_binding_1"/>
    <property type="match status" value="2"/>
</dbReference>
<evidence type="ECO:0000256" key="3">
    <source>
        <dbReference type="ARBA" id="ARBA00022801"/>
    </source>
</evidence>
<dbReference type="GO" id="GO:0008234">
    <property type="term" value="F:cysteine-type peptidase activity"/>
    <property type="evidence" value="ECO:0007669"/>
    <property type="project" value="UniProtKB-KW"/>
</dbReference>
<name>A0A516KG79_9BACI</name>
<dbReference type="InterPro" id="IPR051202">
    <property type="entry name" value="Peptidase_C40"/>
</dbReference>
<proteinExistence type="inferred from homology"/>
<evidence type="ECO:0000256" key="5">
    <source>
        <dbReference type="SAM" id="MobiDB-lite"/>
    </source>
</evidence>
<dbReference type="PROSITE" id="PS51935">
    <property type="entry name" value="NLPC_P60"/>
    <property type="match status" value="1"/>
</dbReference>
<dbReference type="EMBL" id="CP041666">
    <property type="protein sequence ID" value="QDP40408.1"/>
    <property type="molecule type" value="Genomic_DNA"/>
</dbReference>
<evidence type="ECO:0000313" key="7">
    <source>
        <dbReference type="EMBL" id="QDP40408.1"/>
    </source>
</evidence>
<dbReference type="Gene3D" id="1.10.101.10">
    <property type="entry name" value="PGBD-like superfamily/PGBD"/>
    <property type="match status" value="2"/>
</dbReference>
<dbReference type="GO" id="GO:0006508">
    <property type="term" value="P:proteolysis"/>
    <property type="evidence" value="ECO:0007669"/>
    <property type="project" value="UniProtKB-KW"/>
</dbReference>
<dbReference type="Gene3D" id="3.90.1720.10">
    <property type="entry name" value="endopeptidase domain like (from Nostoc punctiforme)"/>
    <property type="match status" value="1"/>
</dbReference>
<dbReference type="KEGG" id="aqt:FN924_09580"/>
<dbReference type="InterPro" id="IPR036365">
    <property type="entry name" value="PGBD-like_sf"/>
</dbReference>